<proteinExistence type="predicted"/>
<evidence type="ECO:0000313" key="1">
    <source>
        <dbReference type="EMBL" id="VAX37389.1"/>
    </source>
</evidence>
<dbReference type="EMBL" id="UOGJ01000127">
    <property type="protein sequence ID" value="VAX37389.1"/>
    <property type="molecule type" value="Genomic_DNA"/>
</dbReference>
<gene>
    <name evidence="1" type="ORF">MNBD_UNCLBAC01-914</name>
</gene>
<organism evidence="1">
    <name type="scientific">hydrothermal vent metagenome</name>
    <dbReference type="NCBI Taxonomy" id="652676"/>
    <lineage>
        <taxon>unclassified sequences</taxon>
        <taxon>metagenomes</taxon>
        <taxon>ecological metagenomes</taxon>
    </lineage>
</organism>
<name>A0A3B1D5B9_9ZZZZ</name>
<accession>A0A3B1D5B9</accession>
<sequence length="180" mass="21273">MKVLKSLLIAFFAGLLLCSSSYAIKGIMATEKDIDRLKDDLRFGFLKVGQTRLQEFRDNYGEASSIADAEKKVIYHYGDLKIEFEKKRLWRDWEYDSFYNQAYSDDIDDLRADLESEELVGENITFRRIRKDYDEPTESEETTEDGDYSIYYYGNIKMIFENVIILKSWRGKNLDKKVKE</sequence>
<protein>
    <submittedName>
        <fullName evidence="1">Uncharacterized protein</fullName>
    </submittedName>
</protein>
<dbReference type="AlphaFoldDB" id="A0A3B1D5B9"/>
<reference evidence="1" key="1">
    <citation type="submission" date="2018-06" db="EMBL/GenBank/DDBJ databases">
        <authorList>
            <person name="Zhirakovskaya E."/>
        </authorList>
    </citation>
    <scope>NUCLEOTIDE SEQUENCE</scope>
</reference>